<feature type="region of interest" description="Disordered" evidence="12">
    <location>
        <begin position="1"/>
        <end position="82"/>
    </location>
</feature>
<keyword evidence="9 13" id="KW-0472">Membrane</keyword>
<dbReference type="GO" id="GO:0031201">
    <property type="term" value="C:SNARE complex"/>
    <property type="evidence" value="ECO:0007669"/>
    <property type="project" value="TreeGrafter"/>
</dbReference>
<dbReference type="InterPro" id="IPR006011">
    <property type="entry name" value="Syntaxin_N"/>
</dbReference>
<keyword evidence="2" id="KW-0813">Transport</keyword>
<evidence type="ECO:0000256" key="6">
    <source>
        <dbReference type="ARBA" id="ARBA00022989"/>
    </source>
</evidence>
<keyword evidence="4" id="KW-0611">Plant defense</keyword>
<evidence type="ECO:0000256" key="4">
    <source>
        <dbReference type="ARBA" id="ARBA00022821"/>
    </source>
</evidence>
<protein>
    <submittedName>
        <fullName evidence="15">Syntaxin-41-like</fullName>
    </submittedName>
</protein>
<dbReference type="Proteomes" id="UP001140949">
    <property type="component" value="Unassembled WGS sequence"/>
</dbReference>
<feature type="compositionally biased region" description="Low complexity" evidence="12">
    <location>
        <begin position="27"/>
        <end position="41"/>
    </location>
</feature>
<evidence type="ECO:0000256" key="10">
    <source>
        <dbReference type="ARBA" id="ARBA00037801"/>
    </source>
</evidence>
<evidence type="ECO:0000256" key="1">
    <source>
        <dbReference type="ARBA" id="ARBA00009063"/>
    </source>
</evidence>
<dbReference type="GO" id="GO:0009863">
    <property type="term" value="P:salicylic acid mediated signaling pathway"/>
    <property type="evidence" value="ECO:0007669"/>
    <property type="project" value="UniProtKB-ARBA"/>
</dbReference>
<evidence type="ECO:0000256" key="3">
    <source>
        <dbReference type="ARBA" id="ARBA00022692"/>
    </source>
</evidence>
<comment type="caution">
    <text evidence="15">The sequence shown here is derived from an EMBL/GenBank/DDBJ whole genome shotgun (WGS) entry which is preliminary data.</text>
</comment>
<dbReference type="GO" id="GO:0005484">
    <property type="term" value="F:SNAP receptor activity"/>
    <property type="evidence" value="ECO:0007669"/>
    <property type="project" value="InterPro"/>
</dbReference>
<evidence type="ECO:0000259" key="14">
    <source>
        <dbReference type="PROSITE" id="PS50192"/>
    </source>
</evidence>
<evidence type="ECO:0000256" key="9">
    <source>
        <dbReference type="ARBA" id="ARBA00023136"/>
    </source>
</evidence>
<proteinExistence type="inferred from homology"/>
<keyword evidence="8" id="KW-0175">Coiled coil</keyword>
<dbReference type="GO" id="GO:0006896">
    <property type="term" value="P:Golgi to vacuole transport"/>
    <property type="evidence" value="ECO:0007669"/>
    <property type="project" value="UniProtKB-ARBA"/>
</dbReference>
<evidence type="ECO:0000313" key="15">
    <source>
        <dbReference type="EMBL" id="KAJ6854257.1"/>
    </source>
</evidence>
<dbReference type="AlphaFoldDB" id="A0AAX6ISB5"/>
<dbReference type="GO" id="GO:0048278">
    <property type="term" value="P:vesicle docking"/>
    <property type="evidence" value="ECO:0007669"/>
    <property type="project" value="TreeGrafter"/>
</dbReference>
<sequence>MATRNRTPVYRKYRDALRSVKVPTASSPPSHSGPSTSSPSSIEMVAGSSTSASSSLLRPNRSYAPLSTEDPGSSSRGTVSVGLPPAWVDVSEEISVDIQRARTKMSELVKAHTKALMPSFGDGREDQHAIEVLTQDITQLLKRSEKRLKKLSSRGTSEDSNVQKNVQRSLATDLQNLSVELRKKQSTYLKRLRQQKEGQDGVDLEMNLNGSKSRSEEEDFIDVGFNDYQMSQLKKTEAFTREREREITQVVESVNEIAQIMKDLSVLVIDQGTIVDRIDYNIQNVAASVEAGFKQLRKAERAQRKGGMVTCATILVIMCFVMLVLLILKTILF</sequence>
<dbReference type="PROSITE" id="PS00914">
    <property type="entry name" value="SYNTAXIN"/>
    <property type="match status" value="1"/>
</dbReference>
<dbReference type="GO" id="GO:0050832">
    <property type="term" value="P:defense response to fungus"/>
    <property type="evidence" value="ECO:0007669"/>
    <property type="project" value="UniProtKB-ARBA"/>
</dbReference>
<keyword evidence="6 13" id="KW-1133">Transmembrane helix</keyword>
<dbReference type="GO" id="GO:0007030">
    <property type="term" value="P:Golgi organization"/>
    <property type="evidence" value="ECO:0007669"/>
    <property type="project" value="UniProtKB-ARBA"/>
</dbReference>
<dbReference type="GO" id="GO:0006906">
    <property type="term" value="P:vesicle fusion"/>
    <property type="evidence" value="ECO:0007669"/>
    <property type="project" value="UniProtKB-ARBA"/>
</dbReference>
<dbReference type="InterPro" id="IPR045242">
    <property type="entry name" value="Syntaxin"/>
</dbReference>
<organism evidence="15 16">
    <name type="scientific">Iris pallida</name>
    <name type="common">Sweet iris</name>
    <dbReference type="NCBI Taxonomy" id="29817"/>
    <lineage>
        <taxon>Eukaryota</taxon>
        <taxon>Viridiplantae</taxon>
        <taxon>Streptophyta</taxon>
        <taxon>Embryophyta</taxon>
        <taxon>Tracheophyta</taxon>
        <taxon>Spermatophyta</taxon>
        <taxon>Magnoliopsida</taxon>
        <taxon>Liliopsida</taxon>
        <taxon>Asparagales</taxon>
        <taxon>Iridaceae</taxon>
        <taxon>Iridoideae</taxon>
        <taxon>Irideae</taxon>
        <taxon>Iris</taxon>
    </lineage>
</organism>
<comment type="subcellular location">
    <subcellularLocation>
        <location evidence="10">Golgi apparatus</location>
        <location evidence="10">trans-Golgi network membrane</location>
        <topology evidence="10">Single-pass type IV membrane protein</topology>
    </subcellularLocation>
</comment>
<dbReference type="InterPro" id="IPR006012">
    <property type="entry name" value="Syntaxin/epimorphin_CS"/>
</dbReference>
<feature type="transmembrane region" description="Helical" evidence="13">
    <location>
        <begin position="307"/>
        <end position="328"/>
    </location>
</feature>
<gene>
    <name evidence="15" type="ORF">M6B38_102130</name>
</gene>
<dbReference type="SMART" id="SM00397">
    <property type="entry name" value="t_SNARE"/>
    <property type="match status" value="1"/>
</dbReference>
<reference evidence="15" key="1">
    <citation type="journal article" date="2023" name="GigaByte">
        <title>Genome assembly of the bearded iris, Iris pallida Lam.</title>
        <authorList>
            <person name="Bruccoleri R.E."/>
            <person name="Oakeley E.J."/>
            <person name="Faust A.M.E."/>
            <person name="Altorfer M."/>
            <person name="Dessus-Babus S."/>
            <person name="Burckhardt D."/>
            <person name="Oertli M."/>
            <person name="Naumann U."/>
            <person name="Petersen F."/>
            <person name="Wong J."/>
        </authorList>
    </citation>
    <scope>NUCLEOTIDE SEQUENCE</scope>
    <source>
        <strain evidence="15">GSM-AAB239-AS_SAM_17_03QT</strain>
    </source>
</reference>
<keyword evidence="3 13" id="KW-0812">Transmembrane</keyword>
<feature type="domain" description="T-SNARE coiled-coil homology" evidence="14">
    <location>
        <begin position="237"/>
        <end position="299"/>
    </location>
</feature>
<evidence type="ECO:0000256" key="7">
    <source>
        <dbReference type="ARBA" id="ARBA00023034"/>
    </source>
</evidence>
<dbReference type="GO" id="GO:0005802">
    <property type="term" value="C:trans-Golgi network"/>
    <property type="evidence" value="ECO:0007669"/>
    <property type="project" value="UniProtKB-ARBA"/>
</dbReference>
<dbReference type="Pfam" id="PF05739">
    <property type="entry name" value="SNARE"/>
    <property type="match status" value="1"/>
</dbReference>
<accession>A0AAX6ISB5</accession>
<dbReference type="GO" id="GO:0009658">
    <property type="term" value="P:chloroplast organization"/>
    <property type="evidence" value="ECO:0007669"/>
    <property type="project" value="UniProtKB-ARBA"/>
</dbReference>
<dbReference type="PANTHER" id="PTHR19957">
    <property type="entry name" value="SYNTAXIN"/>
    <property type="match status" value="1"/>
</dbReference>
<dbReference type="Gene3D" id="1.20.58.70">
    <property type="match status" value="1"/>
</dbReference>
<dbReference type="GO" id="GO:0006886">
    <property type="term" value="P:intracellular protein transport"/>
    <property type="evidence" value="ECO:0007669"/>
    <property type="project" value="InterPro"/>
</dbReference>
<evidence type="ECO:0000256" key="8">
    <source>
        <dbReference type="ARBA" id="ARBA00023054"/>
    </source>
</evidence>
<comment type="similarity">
    <text evidence="1 11">Belongs to the syntaxin family.</text>
</comment>
<name>A0AAX6ISB5_IRIPA</name>
<dbReference type="CDD" id="cd15845">
    <property type="entry name" value="SNARE_syntaxin16"/>
    <property type="match status" value="1"/>
</dbReference>
<dbReference type="FunFam" id="1.20.58.70:FF:000010">
    <property type="entry name" value="Syntaxin-43"/>
    <property type="match status" value="1"/>
</dbReference>
<dbReference type="PROSITE" id="PS50192">
    <property type="entry name" value="T_SNARE"/>
    <property type="match status" value="1"/>
</dbReference>
<evidence type="ECO:0000256" key="2">
    <source>
        <dbReference type="ARBA" id="ARBA00022448"/>
    </source>
</evidence>
<dbReference type="PANTHER" id="PTHR19957:SF83">
    <property type="entry name" value="SYNTAXIN-16"/>
    <property type="match status" value="1"/>
</dbReference>
<dbReference type="InterPro" id="IPR010989">
    <property type="entry name" value="SNARE"/>
</dbReference>
<evidence type="ECO:0000313" key="16">
    <source>
        <dbReference type="Proteomes" id="UP001140949"/>
    </source>
</evidence>
<keyword evidence="5" id="KW-0653">Protein transport</keyword>
<dbReference type="GO" id="GO:0043001">
    <property type="term" value="P:Golgi to plasma membrane protein transport"/>
    <property type="evidence" value="ECO:0007669"/>
    <property type="project" value="UniProtKB-ARBA"/>
</dbReference>
<dbReference type="GO" id="GO:0000149">
    <property type="term" value="F:SNARE binding"/>
    <property type="evidence" value="ECO:0007669"/>
    <property type="project" value="TreeGrafter"/>
</dbReference>
<dbReference type="InterPro" id="IPR000727">
    <property type="entry name" value="T_SNARE_dom"/>
</dbReference>
<dbReference type="EMBL" id="JANAVB010000194">
    <property type="protein sequence ID" value="KAJ6854257.1"/>
    <property type="molecule type" value="Genomic_DNA"/>
</dbReference>
<reference evidence="15" key="2">
    <citation type="submission" date="2023-04" db="EMBL/GenBank/DDBJ databases">
        <authorList>
            <person name="Bruccoleri R.E."/>
            <person name="Oakeley E.J."/>
            <person name="Faust A.-M."/>
            <person name="Dessus-Babus S."/>
            <person name="Altorfer M."/>
            <person name="Burckhardt D."/>
            <person name="Oertli M."/>
            <person name="Naumann U."/>
            <person name="Petersen F."/>
            <person name="Wong J."/>
        </authorList>
    </citation>
    <scope>NUCLEOTIDE SEQUENCE</scope>
    <source>
        <strain evidence="15">GSM-AAB239-AS_SAM_17_03QT</strain>
        <tissue evidence="15">Leaf</tissue>
    </source>
</reference>
<evidence type="ECO:0000256" key="13">
    <source>
        <dbReference type="SAM" id="Phobius"/>
    </source>
</evidence>
<dbReference type="SUPFAM" id="SSF47661">
    <property type="entry name" value="t-snare proteins"/>
    <property type="match status" value="1"/>
</dbReference>
<evidence type="ECO:0000256" key="12">
    <source>
        <dbReference type="SAM" id="MobiDB-lite"/>
    </source>
</evidence>
<dbReference type="SMART" id="SM00503">
    <property type="entry name" value="SynN"/>
    <property type="match status" value="1"/>
</dbReference>
<keyword evidence="7" id="KW-0333">Golgi apparatus</keyword>
<evidence type="ECO:0000256" key="11">
    <source>
        <dbReference type="RuleBase" id="RU003858"/>
    </source>
</evidence>
<evidence type="ECO:0000256" key="5">
    <source>
        <dbReference type="ARBA" id="ARBA00022927"/>
    </source>
</evidence>
<dbReference type="GO" id="GO:0098629">
    <property type="term" value="P:trans-Golgi network membrane organization"/>
    <property type="evidence" value="ECO:0007669"/>
    <property type="project" value="UniProtKB-ARBA"/>
</dbReference>
<keyword evidence="16" id="KW-1185">Reference proteome</keyword>